<dbReference type="Gene3D" id="1.20.1150.12">
    <property type="entry name" value="Endoplasmic reticulum resident protein 29, C-terminal domain"/>
    <property type="match status" value="1"/>
</dbReference>
<evidence type="ECO:0000259" key="11">
    <source>
        <dbReference type="PROSITE" id="PS51352"/>
    </source>
</evidence>
<keyword evidence="7" id="KW-0413">Isomerase</keyword>
<dbReference type="Gene3D" id="3.40.30.10">
    <property type="entry name" value="Glutaredoxin"/>
    <property type="match status" value="1"/>
</dbReference>
<dbReference type="InterPro" id="IPR005788">
    <property type="entry name" value="PDI_thioredoxin-like_dom"/>
</dbReference>
<dbReference type="InterPro" id="IPR011679">
    <property type="entry name" value="ERp29_C"/>
</dbReference>
<keyword evidence="4 10" id="KW-0732">Signal</keyword>
<reference evidence="12 13" key="1">
    <citation type="submission" date="2020-02" db="EMBL/GenBank/DDBJ databases">
        <title>Draft genome sequence of Haematococcus lacustris strain NIES-144.</title>
        <authorList>
            <person name="Morimoto D."/>
            <person name="Nakagawa S."/>
            <person name="Yoshida T."/>
            <person name="Sawayama S."/>
        </authorList>
    </citation>
    <scope>NUCLEOTIDE SEQUENCE [LARGE SCALE GENOMIC DNA]</scope>
    <source>
        <strain evidence="12 13">NIES-144</strain>
    </source>
</reference>
<dbReference type="InterPro" id="IPR036249">
    <property type="entry name" value="Thioredoxin-like_sf"/>
</dbReference>
<comment type="similarity">
    <text evidence="2 9">Belongs to the protein disulfide isomerase family.</text>
</comment>
<dbReference type="PANTHER" id="PTHR45672">
    <property type="entry name" value="PROTEIN DISULFIDE-ISOMERASE C17H9.14C-RELATED"/>
    <property type="match status" value="1"/>
</dbReference>
<evidence type="ECO:0000256" key="4">
    <source>
        <dbReference type="ARBA" id="ARBA00022729"/>
    </source>
</evidence>
<dbReference type="NCBIfam" id="TIGR01126">
    <property type="entry name" value="pdi_dom"/>
    <property type="match status" value="1"/>
</dbReference>
<evidence type="ECO:0000256" key="8">
    <source>
        <dbReference type="ARBA" id="ARBA00023284"/>
    </source>
</evidence>
<dbReference type="InterPro" id="IPR036356">
    <property type="entry name" value="ERp29_C_sf"/>
</dbReference>
<dbReference type="PROSITE" id="PS51352">
    <property type="entry name" value="THIOREDOXIN_2"/>
    <property type="match status" value="1"/>
</dbReference>
<accession>A0A699YXT9</accession>
<protein>
    <recommendedName>
        <fullName evidence="3">protein disulfide-isomerase</fullName>
        <ecNumber evidence="3">5.3.4.1</ecNumber>
    </recommendedName>
</protein>
<dbReference type="Pfam" id="PF07749">
    <property type="entry name" value="ERp29"/>
    <property type="match status" value="1"/>
</dbReference>
<evidence type="ECO:0000256" key="3">
    <source>
        <dbReference type="ARBA" id="ARBA00012723"/>
    </source>
</evidence>
<proteinExistence type="inferred from homology"/>
<dbReference type="GO" id="GO:0006457">
    <property type="term" value="P:protein folding"/>
    <property type="evidence" value="ECO:0007669"/>
    <property type="project" value="TreeGrafter"/>
</dbReference>
<gene>
    <name evidence="12" type="ORF">HaLaN_11258</name>
</gene>
<dbReference type="GO" id="GO:0003756">
    <property type="term" value="F:protein disulfide isomerase activity"/>
    <property type="evidence" value="ECO:0007669"/>
    <property type="project" value="UniProtKB-EC"/>
</dbReference>
<keyword evidence="6" id="KW-1015">Disulfide bond</keyword>
<evidence type="ECO:0000256" key="6">
    <source>
        <dbReference type="ARBA" id="ARBA00023157"/>
    </source>
</evidence>
<feature type="chain" id="PRO_5025335933" description="protein disulfide-isomerase" evidence="10">
    <location>
        <begin position="21"/>
        <end position="248"/>
    </location>
</feature>
<feature type="domain" description="Thioredoxin" evidence="11">
    <location>
        <begin position="17"/>
        <end position="145"/>
    </location>
</feature>
<comment type="catalytic activity">
    <reaction evidence="1">
        <text>Catalyzes the rearrangement of -S-S- bonds in proteins.</text>
        <dbReference type="EC" id="5.3.4.1"/>
    </reaction>
</comment>
<dbReference type="Pfam" id="PF00085">
    <property type="entry name" value="Thioredoxin"/>
    <property type="match status" value="1"/>
</dbReference>
<evidence type="ECO:0000256" key="1">
    <source>
        <dbReference type="ARBA" id="ARBA00001182"/>
    </source>
</evidence>
<keyword evidence="13" id="KW-1185">Reference proteome</keyword>
<dbReference type="PRINTS" id="PR00421">
    <property type="entry name" value="THIOREDOXIN"/>
</dbReference>
<dbReference type="PROSITE" id="PS00194">
    <property type="entry name" value="THIOREDOXIN_1"/>
    <property type="match status" value="1"/>
</dbReference>
<organism evidence="12 13">
    <name type="scientific">Haematococcus lacustris</name>
    <name type="common">Green alga</name>
    <name type="synonym">Haematococcus pluvialis</name>
    <dbReference type="NCBI Taxonomy" id="44745"/>
    <lineage>
        <taxon>Eukaryota</taxon>
        <taxon>Viridiplantae</taxon>
        <taxon>Chlorophyta</taxon>
        <taxon>core chlorophytes</taxon>
        <taxon>Chlorophyceae</taxon>
        <taxon>CS clade</taxon>
        <taxon>Chlamydomonadales</taxon>
        <taxon>Haematococcaceae</taxon>
        <taxon>Haematococcus</taxon>
    </lineage>
</organism>
<dbReference type="AlphaFoldDB" id="A0A699YXT9"/>
<sequence>MARIALLAVACLASIALAFAAEDPTQSLPGVQDLTPANFKSVVNGAKHVLVEYYAPWCGHCKHLVPEYKKLGDLVQSDPKLKSRVVIAKVDADAHRSLGEEYDVRGFPTIKFFPRGKAPSKDTVQEYNSGRTAEAFLTFLKDKVAADAGFARVEALDSIVKDFADADDKAALITKVTEAVAGLKDEDKVNGDVYVKMMTKASEKGATYLTKEKARVDKMLASGGMAAAKYEELSRKSSVLGALLGEEA</sequence>
<evidence type="ECO:0000313" key="12">
    <source>
        <dbReference type="EMBL" id="GFH15093.1"/>
    </source>
</evidence>
<evidence type="ECO:0000256" key="10">
    <source>
        <dbReference type="SAM" id="SignalP"/>
    </source>
</evidence>
<keyword evidence="8" id="KW-0676">Redox-active center</keyword>
<dbReference type="Proteomes" id="UP000485058">
    <property type="component" value="Unassembled WGS sequence"/>
</dbReference>
<dbReference type="EC" id="5.3.4.1" evidence="3"/>
<dbReference type="GO" id="GO:0005783">
    <property type="term" value="C:endoplasmic reticulum"/>
    <property type="evidence" value="ECO:0007669"/>
    <property type="project" value="InterPro"/>
</dbReference>
<dbReference type="SUPFAM" id="SSF47933">
    <property type="entry name" value="ERP29 C domain-like"/>
    <property type="match status" value="1"/>
</dbReference>
<dbReference type="EMBL" id="BLLF01000805">
    <property type="protein sequence ID" value="GFH15093.1"/>
    <property type="molecule type" value="Genomic_DNA"/>
</dbReference>
<dbReference type="InterPro" id="IPR051063">
    <property type="entry name" value="PDI"/>
</dbReference>
<evidence type="ECO:0000256" key="5">
    <source>
        <dbReference type="ARBA" id="ARBA00022737"/>
    </source>
</evidence>
<dbReference type="SUPFAM" id="SSF52833">
    <property type="entry name" value="Thioredoxin-like"/>
    <property type="match status" value="1"/>
</dbReference>
<name>A0A699YXT9_HAELA</name>
<evidence type="ECO:0000313" key="13">
    <source>
        <dbReference type="Proteomes" id="UP000485058"/>
    </source>
</evidence>
<feature type="signal peptide" evidence="10">
    <location>
        <begin position="1"/>
        <end position="20"/>
    </location>
</feature>
<evidence type="ECO:0000256" key="7">
    <source>
        <dbReference type="ARBA" id="ARBA00023235"/>
    </source>
</evidence>
<dbReference type="InterPro" id="IPR017937">
    <property type="entry name" value="Thioredoxin_CS"/>
</dbReference>
<keyword evidence="5" id="KW-0677">Repeat</keyword>
<evidence type="ECO:0000256" key="2">
    <source>
        <dbReference type="ARBA" id="ARBA00006347"/>
    </source>
</evidence>
<dbReference type="InterPro" id="IPR013766">
    <property type="entry name" value="Thioredoxin_domain"/>
</dbReference>
<comment type="caution">
    <text evidence="12">The sequence shown here is derived from an EMBL/GenBank/DDBJ whole genome shotgun (WGS) entry which is preliminary data.</text>
</comment>
<dbReference type="PANTHER" id="PTHR45672:SF11">
    <property type="entry name" value="PROTEIN DISULFIDE-ISOMERASE C17H9.14C"/>
    <property type="match status" value="1"/>
</dbReference>
<evidence type="ECO:0000256" key="9">
    <source>
        <dbReference type="RuleBase" id="RU004208"/>
    </source>
</evidence>